<evidence type="ECO:0000256" key="11">
    <source>
        <dbReference type="ARBA" id="ARBA00023303"/>
    </source>
</evidence>
<feature type="transmembrane region" description="Helical" evidence="12">
    <location>
        <begin position="45"/>
        <end position="65"/>
    </location>
</feature>
<dbReference type="GO" id="GO:0007602">
    <property type="term" value="P:phototransduction"/>
    <property type="evidence" value="ECO:0007669"/>
    <property type="project" value="TreeGrafter"/>
</dbReference>
<evidence type="ECO:0000313" key="14">
    <source>
        <dbReference type="EMBL" id="RWS31382.1"/>
    </source>
</evidence>
<dbReference type="Pfam" id="PF00876">
    <property type="entry name" value="Innexin"/>
    <property type="match status" value="2"/>
</dbReference>
<dbReference type="GO" id="GO:0005243">
    <property type="term" value="F:gap junction channel activity"/>
    <property type="evidence" value="ECO:0007669"/>
    <property type="project" value="TreeGrafter"/>
</dbReference>
<comment type="subcellular location">
    <subcellularLocation>
        <location evidence="1">Cell junction</location>
        <location evidence="1">Gap junction</location>
    </subcellularLocation>
    <subcellularLocation>
        <location evidence="2 12">Cell membrane</location>
        <topology evidence="2 12">Multi-pass membrane protein</topology>
    </subcellularLocation>
</comment>
<keyword evidence="4" id="KW-1003">Cell membrane</keyword>
<dbReference type="PROSITE" id="PS51013">
    <property type="entry name" value="PANNEXIN"/>
    <property type="match status" value="2"/>
</dbReference>
<keyword evidence="3 12" id="KW-0813">Transport</keyword>
<feature type="transmembrane region" description="Helical" evidence="12">
    <location>
        <begin position="201"/>
        <end position="222"/>
    </location>
</feature>
<dbReference type="GO" id="GO:0005886">
    <property type="term" value="C:plasma membrane"/>
    <property type="evidence" value="ECO:0007669"/>
    <property type="project" value="UniProtKB-SubCell"/>
</dbReference>
<feature type="transmembrane region" description="Helical" evidence="12">
    <location>
        <begin position="598"/>
        <end position="617"/>
    </location>
</feature>
<feature type="transmembrane region" description="Helical" evidence="12">
    <location>
        <begin position="753"/>
        <end position="778"/>
    </location>
</feature>
<keyword evidence="7" id="KW-0965">Cell junction</keyword>
<organism evidence="14 15">
    <name type="scientific">Leptotrombidium deliense</name>
    <dbReference type="NCBI Taxonomy" id="299467"/>
    <lineage>
        <taxon>Eukaryota</taxon>
        <taxon>Metazoa</taxon>
        <taxon>Ecdysozoa</taxon>
        <taxon>Arthropoda</taxon>
        <taxon>Chelicerata</taxon>
        <taxon>Arachnida</taxon>
        <taxon>Acari</taxon>
        <taxon>Acariformes</taxon>
        <taxon>Trombidiformes</taxon>
        <taxon>Prostigmata</taxon>
        <taxon>Anystina</taxon>
        <taxon>Parasitengona</taxon>
        <taxon>Trombiculoidea</taxon>
        <taxon>Trombiculidae</taxon>
        <taxon>Leptotrombidium</taxon>
    </lineage>
</organism>
<feature type="region of interest" description="Disordered" evidence="13">
    <location>
        <begin position="401"/>
        <end position="469"/>
    </location>
</feature>
<dbReference type="PANTHER" id="PTHR11893">
    <property type="entry name" value="INNEXIN"/>
    <property type="match status" value="1"/>
</dbReference>
<dbReference type="EMBL" id="NCKV01000180">
    <property type="protein sequence ID" value="RWS31382.1"/>
    <property type="molecule type" value="Genomic_DNA"/>
</dbReference>
<evidence type="ECO:0000256" key="7">
    <source>
        <dbReference type="ARBA" id="ARBA00022949"/>
    </source>
</evidence>
<dbReference type="VEuPathDB" id="VectorBase:LDEU000659"/>
<feature type="transmembrane region" description="Helical" evidence="12">
    <location>
        <begin position="137"/>
        <end position="156"/>
    </location>
</feature>
<comment type="similarity">
    <text evidence="12">Belongs to the pannexin family.</text>
</comment>
<keyword evidence="8 12" id="KW-1133">Transmembrane helix</keyword>
<keyword evidence="5 12" id="KW-0812">Transmembrane</keyword>
<name>A0A443SV41_9ACAR</name>
<comment type="caution">
    <text evidence="12">Lacks conserved residue(s) required for the propagation of feature annotation.</text>
</comment>
<keyword evidence="10 12" id="KW-0472">Membrane</keyword>
<sequence length="928" mass="109014">MPPNSNFGAGKYLLAPMEYLKQVRAFSALPQIFGYKFEGVSINNYVIKLHSTVTVLILFIGTMFVTARQYFGDPIECMSRQSDIPPNMLQHYCWLEATFSVADSSHGIVGSEVAYPGVKNYEPHKGEKKVYHKYYQWVYFVLIIQSCLFYIPKYLWKSKESRRLQKMIAELKSRHIAEHTAYDRGRLLQDVADSLYIGKDYFFSFFWCEIFCLIHVILEIWFTNIFLGGAFLTFGYEWLKYTHLEEDQRFDPLIRVFPRMTKCTFHKYGYSGTIERHDALCFLPLNIVNEKLYVVIWFWFLFLVIATFLGIADRVALLLFPYWRFRRLRYLAPSTDKKTLKRLTNRVGNYFILQFLANNLKPSFFRDLIQELTKEHFDCDGKPQFQSKVNKAIVNGIQGIQSGTKSSSKSVSKDDKKKDDKKKSKLKFEPVMFSAPPPAPGFVVNRDPPSGQSDDWNEDWEHEPNLPNVSYPKSVPSTMEYLKQIRDFSRISSVFVHKESVSISNYIIKMHSTVTVMILFIGTIFLTMRQYFGEPIECMSRQSDIPPSLLQHYCWLEATFSVSDPGHATVGTEVAYPGVKPYEAHRGEKRIYHKYYQWVYFVLIIQCTLFYVPKYLWKCKENCRLQKVIFELKARHISEYTAHDRLRLLQDVADSLLIGKDYFCAFFYIEILCFVHVLFQIWFTDIFLGGAFLTFGYNWLKYTHTESDQRHDPLVRVFPRMTKCTFHKYGYSGTIERHDALCFLPLNIVNEKLYVVIWFWFFILFFVTFFGILERILITFFHCWRFRKLRWLAPNTDKKFIRVLSRSLGYWFVLYFIAKNIKPFFFRDVIDELMNECFDNEGRPYFRSKLNKAIGGVLGVQTSTGNSSKNNLKANNGIKENKKGRLKFARPPQAGFVIECDAASAQPDDWNDDYMHSSSLINLEKELK</sequence>
<evidence type="ECO:0000256" key="4">
    <source>
        <dbReference type="ARBA" id="ARBA00022475"/>
    </source>
</evidence>
<dbReference type="Proteomes" id="UP000288716">
    <property type="component" value="Unassembled WGS sequence"/>
</dbReference>
<comment type="function">
    <text evidence="12">Structural component of the gap junctions.</text>
</comment>
<evidence type="ECO:0000256" key="6">
    <source>
        <dbReference type="ARBA" id="ARBA00022868"/>
    </source>
</evidence>
<accession>A0A443SV41</accession>
<evidence type="ECO:0000256" key="2">
    <source>
        <dbReference type="ARBA" id="ARBA00004651"/>
    </source>
</evidence>
<feature type="transmembrane region" description="Helical" evidence="12">
    <location>
        <begin position="799"/>
        <end position="818"/>
    </location>
</feature>
<feature type="compositionally biased region" description="Basic and acidic residues" evidence="13">
    <location>
        <begin position="411"/>
        <end position="428"/>
    </location>
</feature>
<dbReference type="GO" id="GO:0005921">
    <property type="term" value="C:gap junction"/>
    <property type="evidence" value="ECO:0007669"/>
    <property type="project" value="UniProtKB-SubCell"/>
</dbReference>
<proteinExistence type="inferred from homology"/>
<feature type="transmembrane region" description="Helical" evidence="12">
    <location>
        <begin position="296"/>
        <end position="320"/>
    </location>
</feature>
<feature type="transmembrane region" description="Helical" evidence="12">
    <location>
        <begin position="662"/>
        <end position="683"/>
    </location>
</feature>
<dbReference type="OrthoDB" id="6484022at2759"/>
<dbReference type="STRING" id="299467.A0A443SV41"/>
<reference evidence="14 15" key="1">
    <citation type="journal article" date="2018" name="Gigascience">
        <title>Genomes of trombidid mites reveal novel predicted allergens and laterally-transferred genes associated with secondary metabolism.</title>
        <authorList>
            <person name="Dong X."/>
            <person name="Chaisiri K."/>
            <person name="Xia D."/>
            <person name="Armstrong S.D."/>
            <person name="Fang Y."/>
            <person name="Donnelly M.J."/>
            <person name="Kadowaki T."/>
            <person name="McGarry J.W."/>
            <person name="Darby A.C."/>
            <person name="Makepeace B.L."/>
        </authorList>
    </citation>
    <scope>NUCLEOTIDE SEQUENCE [LARGE SCALE GENOMIC DNA]</scope>
    <source>
        <strain evidence="14">UoL-UT</strain>
    </source>
</reference>
<evidence type="ECO:0000313" key="15">
    <source>
        <dbReference type="Proteomes" id="UP000288716"/>
    </source>
</evidence>
<feature type="transmembrane region" description="Helical" evidence="12">
    <location>
        <begin position="514"/>
        <end position="532"/>
    </location>
</feature>
<evidence type="ECO:0000256" key="5">
    <source>
        <dbReference type="ARBA" id="ARBA00022692"/>
    </source>
</evidence>
<dbReference type="InterPro" id="IPR000990">
    <property type="entry name" value="Innexin"/>
</dbReference>
<dbReference type="PRINTS" id="PR01262">
    <property type="entry name" value="INNEXIN"/>
</dbReference>
<keyword evidence="9 12" id="KW-0406">Ion transport</keyword>
<evidence type="ECO:0000256" key="9">
    <source>
        <dbReference type="ARBA" id="ARBA00023065"/>
    </source>
</evidence>
<protein>
    <recommendedName>
        <fullName evidence="12">Innexin</fullName>
    </recommendedName>
</protein>
<evidence type="ECO:0000256" key="12">
    <source>
        <dbReference type="RuleBase" id="RU010713"/>
    </source>
</evidence>
<comment type="caution">
    <text evidence="14">The sequence shown here is derived from an EMBL/GenBank/DDBJ whole genome shotgun (WGS) entry which is preliminary data.</text>
</comment>
<keyword evidence="15" id="KW-1185">Reference proteome</keyword>
<evidence type="ECO:0000256" key="1">
    <source>
        <dbReference type="ARBA" id="ARBA00004610"/>
    </source>
</evidence>
<gene>
    <name evidence="12" type="primary">inx</name>
    <name evidence="14" type="ORF">B4U80_01481</name>
</gene>
<keyword evidence="6" id="KW-0303">Gap junction</keyword>
<evidence type="ECO:0000256" key="13">
    <source>
        <dbReference type="SAM" id="MobiDB-lite"/>
    </source>
</evidence>
<evidence type="ECO:0000256" key="3">
    <source>
        <dbReference type="ARBA" id="ARBA00022448"/>
    </source>
</evidence>
<evidence type="ECO:0000256" key="10">
    <source>
        <dbReference type="ARBA" id="ARBA00023136"/>
    </source>
</evidence>
<dbReference type="AlphaFoldDB" id="A0A443SV41"/>
<keyword evidence="11 12" id="KW-0407">Ion channel</keyword>
<dbReference type="GO" id="GO:0034220">
    <property type="term" value="P:monoatomic ion transmembrane transport"/>
    <property type="evidence" value="ECO:0007669"/>
    <property type="project" value="UniProtKB-KW"/>
</dbReference>
<evidence type="ECO:0000256" key="8">
    <source>
        <dbReference type="ARBA" id="ARBA00022989"/>
    </source>
</evidence>
<dbReference type="PANTHER" id="PTHR11893:SF41">
    <property type="entry name" value="INNEXIN INX2"/>
    <property type="match status" value="1"/>
</dbReference>